<feature type="domain" description="4Fe-4S ferredoxin-type" evidence="7">
    <location>
        <begin position="130"/>
        <end position="159"/>
    </location>
</feature>
<dbReference type="AlphaFoldDB" id="A0A1T4S6Y6"/>
<keyword evidence="9" id="KW-1185">Reference proteome</keyword>
<keyword evidence="6" id="KW-0963">Cytoplasm</keyword>
<dbReference type="InterPro" id="IPR050572">
    <property type="entry name" value="Fe-S_Ferredoxin"/>
</dbReference>
<gene>
    <name evidence="6" type="primary">napF</name>
    <name evidence="8" type="ORF">SAMN02745782_03065</name>
</gene>
<feature type="binding site" evidence="6">
    <location>
        <position position="41"/>
    </location>
    <ligand>
        <name>[4Fe-4S] cluster</name>
        <dbReference type="ChEBI" id="CHEBI:49883"/>
        <label>1</label>
    </ligand>
</feature>
<evidence type="ECO:0000256" key="2">
    <source>
        <dbReference type="ARBA" id="ARBA00022723"/>
    </source>
</evidence>
<dbReference type="Pfam" id="PF00037">
    <property type="entry name" value="Fer4"/>
    <property type="match status" value="1"/>
</dbReference>
<feature type="binding site" evidence="6">
    <location>
        <position position="73"/>
    </location>
    <ligand>
        <name>[4Fe-4S] cluster</name>
        <dbReference type="ChEBI" id="CHEBI:49883"/>
        <label>2</label>
    </ligand>
</feature>
<evidence type="ECO:0000313" key="9">
    <source>
        <dbReference type="Proteomes" id="UP000190834"/>
    </source>
</evidence>
<dbReference type="STRING" id="1123491.SAMN02745782_03065"/>
<comment type="similarity">
    <text evidence="6">Belongs to the NapF family.</text>
</comment>
<evidence type="ECO:0000256" key="3">
    <source>
        <dbReference type="ARBA" id="ARBA00022737"/>
    </source>
</evidence>
<dbReference type="GO" id="GO:0046872">
    <property type="term" value="F:metal ion binding"/>
    <property type="evidence" value="ECO:0007669"/>
    <property type="project" value="UniProtKB-KW"/>
</dbReference>
<comment type="cofactor">
    <cofactor evidence="6">
        <name>[4Fe-4S] cluster</name>
        <dbReference type="ChEBI" id="CHEBI:49883"/>
    </cofactor>
</comment>
<evidence type="ECO:0000256" key="4">
    <source>
        <dbReference type="ARBA" id="ARBA00023004"/>
    </source>
</evidence>
<dbReference type="InterPro" id="IPR004496">
    <property type="entry name" value="NapF"/>
</dbReference>
<dbReference type="PANTHER" id="PTHR43687:SF3">
    <property type="entry name" value="4FE-4S FERREDOXIN-TYPE DOMAIN-CONTAINING PROTEIN"/>
    <property type="match status" value="1"/>
</dbReference>
<feature type="binding site" evidence="6">
    <location>
        <position position="149"/>
    </location>
    <ligand>
        <name>[4Fe-4S] cluster</name>
        <dbReference type="ChEBI" id="CHEBI:49883"/>
        <label>3</label>
    </ligand>
</feature>
<name>A0A1T4S6Y6_VIBCI</name>
<dbReference type="SUPFAM" id="SSF54862">
    <property type="entry name" value="4Fe-4S ferredoxins"/>
    <property type="match status" value="1"/>
</dbReference>
<feature type="binding site" evidence="6">
    <location>
        <position position="77"/>
    </location>
    <ligand>
        <name>[4Fe-4S] cluster</name>
        <dbReference type="ChEBI" id="CHEBI:49883"/>
        <label>2</label>
    </ligand>
</feature>
<comment type="subcellular location">
    <subcellularLocation>
        <location evidence="6">Cytoplasm</location>
    </subcellularLocation>
</comment>
<dbReference type="Gene3D" id="3.30.70.20">
    <property type="match status" value="2"/>
</dbReference>
<comment type="subunit">
    <text evidence="6">Interacts with the cytoplasmic NapA precursor.</text>
</comment>
<evidence type="ECO:0000256" key="6">
    <source>
        <dbReference type="HAMAP-Rule" id="MF_02201"/>
    </source>
</evidence>
<dbReference type="PROSITE" id="PS00198">
    <property type="entry name" value="4FE4S_FER_1"/>
    <property type="match status" value="1"/>
</dbReference>
<feature type="binding site" evidence="6">
    <location>
        <position position="38"/>
    </location>
    <ligand>
        <name>[4Fe-4S] cluster</name>
        <dbReference type="ChEBI" id="CHEBI:49883"/>
        <label>1</label>
    </ligand>
</feature>
<keyword evidence="3 6" id="KW-0677">Repeat</keyword>
<feature type="binding site" evidence="6">
    <location>
        <position position="70"/>
    </location>
    <ligand>
        <name>[4Fe-4S] cluster</name>
        <dbReference type="ChEBI" id="CHEBI:49883"/>
        <label>2</label>
    </ligand>
</feature>
<dbReference type="Proteomes" id="UP000190834">
    <property type="component" value="Unassembled WGS sequence"/>
</dbReference>
<dbReference type="InterPro" id="IPR017900">
    <property type="entry name" value="4Fe4S_Fe_S_CS"/>
</dbReference>
<dbReference type="CDD" id="cd10564">
    <property type="entry name" value="NapF_like"/>
    <property type="match status" value="1"/>
</dbReference>
<dbReference type="PROSITE" id="PS51379">
    <property type="entry name" value="4FE4S_FER_2"/>
    <property type="match status" value="3"/>
</dbReference>
<keyword evidence="4 6" id="KW-0408">Iron</keyword>
<feature type="domain" description="4Fe-4S ferredoxin-type" evidence="7">
    <location>
        <begin position="56"/>
        <end position="87"/>
    </location>
</feature>
<evidence type="ECO:0000313" key="8">
    <source>
        <dbReference type="EMBL" id="SKA24019.1"/>
    </source>
</evidence>
<dbReference type="NCBIfam" id="TIGR00402">
    <property type="entry name" value="napF"/>
    <property type="match status" value="1"/>
</dbReference>
<keyword evidence="5 6" id="KW-0411">Iron-sulfur</keyword>
<keyword evidence="1 6" id="KW-0004">4Fe-4S</keyword>
<feature type="binding site" evidence="6">
    <location>
        <position position="142"/>
    </location>
    <ligand>
        <name>[4Fe-4S] cluster</name>
        <dbReference type="ChEBI" id="CHEBI:49883"/>
        <label>3</label>
    </ligand>
</feature>
<comment type="function">
    <text evidence="6">Could be involved in the maturation of NapA, the catalytic subunit of the periplasmic nitrate reductase, before its export into the periplasm.</text>
</comment>
<organism evidence="8 9">
    <name type="scientific">Vibrio cincinnatiensis DSM 19608</name>
    <dbReference type="NCBI Taxonomy" id="1123491"/>
    <lineage>
        <taxon>Bacteria</taxon>
        <taxon>Pseudomonadati</taxon>
        <taxon>Pseudomonadota</taxon>
        <taxon>Gammaproteobacteria</taxon>
        <taxon>Vibrionales</taxon>
        <taxon>Vibrionaceae</taxon>
        <taxon>Vibrio</taxon>
    </lineage>
</organism>
<sequence length="160" mass="17583">MIDLSKRRLFSRKSATLSTLRLPWVAKPEAFTDLCTRCGLCQKACEQKIIIHGDGGYPQIDFQQGECTFCYQCATVCPEPIFLPQSEPTWQAKVAISEHCLAKQNVECRSCGEVCESMAIQFQLQLGNVAQPILHLDDCTGCGACVSLCPTSAISVNLHP</sequence>
<dbReference type="GO" id="GO:0005737">
    <property type="term" value="C:cytoplasm"/>
    <property type="evidence" value="ECO:0007669"/>
    <property type="project" value="UniProtKB-SubCell"/>
</dbReference>
<dbReference type="HAMAP" id="MF_02201">
    <property type="entry name" value="NapF"/>
    <property type="match status" value="1"/>
</dbReference>
<dbReference type="GO" id="GO:0051539">
    <property type="term" value="F:4 iron, 4 sulfur cluster binding"/>
    <property type="evidence" value="ECO:0007669"/>
    <property type="project" value="UniProtKB-UniRule"/>
</dbReference>
<evidence type="ECO:0000256" key="5">
    <source>
        <dbReference type="ARBA" id="ARBA00023014"/>
    </source>
</evidence>
<feature type="binding site" evidence="6">
    <location>
        <position position="67"/>
    </location>
    <ligand>
        <name>[4Fe-4S] cluster</name>
        <dbReference type="ChEBI" id="CHEBI:49883"/>
        <label>2</label>
    </ligand>
</feature>
<evidence type="ECO:0000256" key="1">
    <source>
        <dbReference type="ARBA" id="ARBA00022485"/>
    </source>
</evidence>
<dbReference type="Pfam" id="PF13187">
    <property type="entry name" value="Fer4_9"/>
    <property type="match status" value="1"/>
</dbReference>
<feature type="binding site" evidence="6">
    <location>
        <position position="35"/>
    </location>
    <ligand>
        <name>[4Fe-4S] cluster</name>
        <dbReference type="ChEBI" id="CHEBI:49883"/>
        <label>1</label>
    </ligand>
</feature>
<protein>
    <recommendedName>
        <fullName evidence="6">Ferredoxin-type protein NapF</fullName>
    </recommendedName>
</protein>
<evidence type="ECO:0000259" key="7">
    <source>
        <dbReference type="PROSITE" id="PS51379"/>
    </source>
</evidence>
<dbReference type="InterPro" id="IPR017896">
    <property type="entry name" value="4Fe4S_Fe-S-bd"/>
</dbReference>
<feature type="binding site" evidence="6">
    <location>
        <position position="139"/>
    </location>
    <ligand>
        <name>[4Fe-4S] cluster</name>
        <dbReference type="ChEBI" id="CHEBI:49883"/>
        <label>3</label>
    </ligand>
</feature>
<feature type="binding site" evidence="6">
    <location>
        <position position="45"/>
    </location>
    <ligand>
        <name>[4Fe-4S] cluster</name>
        <dbReference type="ChEBI" id="CHEBI:49883"/>
        <label>1</label>
    </ligand>
</feature>
<feature type="binding site" evidence="6">
    <location>
        <position position="145"/>
    </location>
    <ligand>
        <name>[4Fe-4S] cluster</name>
        <dbReference type="ChEBI" id="CHEBI:49883"/>
        <label>3</label>
    </ligand>
</feature>
<accession>A0A1T4S6Y6</accession>
<reference evidence="9" key="1">
    <citation type="submission" date="2017-02" db="EMBL/GenBank/DDBJ databases">
        <authorList>
            <person name="Varghese N."/>
            <person name="Submissions S."/>
        </authorList>
    </citation>
    <scope>NUCLEOTIDE SEQUENCE [LARGE SCALE GENOMIC DNA]</scope>
    <source>
        <strain evidence="9">DSM 19608</strain>
    </source>
</reference>
<proteinExistence type="inferred from homology"/>
<dbReference type="GeneID" id="70582265"/>
<dbReference type="OrthoDB" id="9808559at2"/>
<dbReference type="EMBL" id="FUXB01000019">
    <property type="protein sequence ID" value="SKA24019.1"/>
    <property type="molecule type" value="Genomic_DNA"/>
</dbReference>
<dbReference type="PANTHER" id="PTHR43687">
    <property type="entry name" value="ADENYLYLSULFATE REDUCTASE, BETA SUBUNIT"/>
    <property type="match status" value="1"/>
</dbReference>
<dbReference type="RefSeq" id="WP_078927402.1">
    <property type="nucleotide sequence ID" value="NZ_FUXB01000019.1"/>
</dbReference>
<feature type="domain" description="4Fe-4S ferredoxin-type" evidence="7">
    <location>
        <begin position="26"/>
        <end position="55"/>
    </location>
</feature>
<keyword evidence="2 6" id="KW-0479">Metal-binding</keyword>